<evidence type="ECO:0000256" key="3">
    <source>
        <dbReference type="SAM" id="Phobius"/>
    </source>
</evidence>
<reference evidence="5" key="1">
    <citation type="submission" date="2022-12" db="EMBL/GenBank/DDBJ databases">
        <title>Genome assemblies of Blomia tropicalis.</title>
        <authorList>
            <person name="Cui Y."/>
        </authorList>
    </citation>
    <scope>NUCLEOTIDE SEQUENCE</scope>
    <source>
        <tissue evidence="5">Adult mites</tissue>
    </source>
</reference>
<dbReference type="OMA" id="SIWEYLH"/>
<dbReference type="Pfam" id="PF00005">
    <property type="entry name" value="ABC_tran"/>
    <property type="match status" value="1"/>
</dbReference>
<gene>
    <name evidence="5" type="ORF">RDWZM_003133</name>
</gene>
<dbReference type="SMART" id="SM00382">
    <property type="entry name" value="AAA"/>
    <property type="match status" value="1"/>
</dbReference>
<evidence type="ECO:0000313" key="5">
    <source>
        <dbReference type="EMBL" id="KAJ6224588.1"/>
    </source>
</evidence>
<dbReference type="Gene3D" id="3.40.50.300">
    <property type="entry name" value="P-loop containing nucleotide triphosphate hydrolases"/>
    <property type="match status" value="1"/>
</dbReference>
<feature type="transmembrane region" description="Helical" evidence="3">
    <location>
        <begin position="329"/>
        <end position="348"/>
    </location>
</feature>
<evidence type="ECO:0000259" key="4">
    <source>
        <dbReference type="PROSITE" id="PS50893"/>
    </source>
</evidence>
<name>A0A9Q0RQJ9_BLOTA</name>
<evidence type="ECO:0000256" key="1">
    <source>
        <dbReference type="ARBA" id="ARBA00022741"/>
    </source>
</evidence>
<dbReference type="PROSITE" id="PS00211">
    <property type="entry name" value="ABC_TRANSPORTER_1"/>
    <property type="match status" value="1"/>
</dbReference>
<comment type="caution">
    <text evidence="5">The sequence shown here is derived from an EMBL/GenBank/DDBJ whole genome shotgun (WGS) entry which is preliminary data.</text>
</comment>
<dbReference type="InterPro" id="IPR003439">
    <property type="entry name" value="ABC_transporter-like_ATP-bd"/>
</dbReference>
<dbReference type="SUPFAM" id="SSF52540">
    <property type="entry name" value="P-loop containing nucleoside triphosphate hydrolases"/>
    <property type="match status" value="1"/>
</dbReference>
<proteinExistence type="predicted"/>
<dbReference type="InterPro" id="IPR003593">
    <property type="entry name" value="AAA+_ATPase"/>
</dbReference>
<keyword evidence="1" id="KW-0547">Nucleotide-binding</keyword>
<keyword evidence="3" id="KW-0472">Membrane</keyword>
<sequence>MKEMAIVIDSVGFSYNKFNTVLRDVSINIPKGHIYALLGSNGCGKTTLLNILLGRITPHKGTIHILGHRINASQRLNHFIGYMPQDIALNPDLDITETFLYFARVNHVFDHNFVDGRIRSYLDMLNLDNPKQYVKHLSGGQKRLLSLGVTMIYEPKILLLDEPTVGVDSMIRCKIWQHLNTICRQNQTTVIITTHYIDEAKQSDLVGFLKQGSMLAEESPIALMSRFECDTLEEVFYKLCLRKNLYQSNFDEPRYKKLKDDDDLMIENLNNNDHNTTLDAINSFDTITEKMESEKILVAKCSNQWINFEHIHALSCREYVGFKSNLKPFFVFTLIPLITILLFTYTYGRTPRNLGVAIYNDDIELNETGHFSKNYIESLESSMIKMSHFSNEELAYESVRKGHNVMALAFRQNFSNALLDRYFNRRLDQMPIDEHERNIHKKILSESSIHNYYDQSQLLNVRFLNRSVMFAFQKVMQDYGKMSGINPYLFSTPIEIEHVEYGFLEPNFQDLFQADRIIFSHCRNLLYRWNLMADRRNATIGTEGVANKSIDASYSFAS</sequence>
<keyword evidence="6" id="KW-1185">Reference proteome</keyword>
<dbReference type="CDD" id="cd03230">
    <property type="entry name" value="ABC_DR_subfamily_A"/>
    <property type="match status" value="1"/>
</dbReference>
<dbReference type="Proteomes" id="UP001142055">
    <property type="component" value="Chromosome 1"/>
</dbReference>
<dbReference type="EMBL" id="JAPWDV010000001">
    <property type="protein sequence ID" value="KAJ6224588.1"/>
    <property type="molecule type" value="Genomic_DNA"/>
</dbReference>
<feature type="domain" description="ABC transporter" evidence="4">
    <location>
        <begin position="6"/>
        <end position="236"/>
    </location>
</feature>
<dbReference type="PROSITE" id="PS50893">
    <property type="entry name" value="ABC_TRANSPORTER_2"/>
    <property type="match status" value="1"/>
</dbReference>
<evidence type="ECO:0000313" key="6">
    <source>
        <dbReference type="Proteomes" id="UP001142055"/>
    </source>
</evidence>
<dbReference type="InterPro" id="IPR017871">
    <property type="entry name" value="ABC_transporter-like_CS"/>
</dbReference>
<keyword evidence="2" id="KW-0067">ATP-binding</keyword>
<dbReference type="PANTHER" id="PTHR43038:SF3">
    <property type="entry name" value="ABC TRANSPORTER G FAMILY MEMBER 20 ISOFORM X1"/>
    <property type="match status" value="1"/>
</dbReference>
<evidence type="ECO:0000256" key="2">
    <source>
        <dbReference type="ARBA" id="ARBA00022840"/>
    </source>
</evidence>
<protein>
    <recommendedName>
        <fullName evidence="4">ABC transporter domain-containing protein</fullName>
    </recommendedName>
</protein>
<dbReference type="GO" id="GO:0016887">
    <property type="term" value="F:ATP hydrolysis activity"/>
    <property type="evidence" value="ECO:0007669"/>
    <property type="project" value="InterPro"/>
</dbReference>
<dbReference type="InterPro" id="IPR027417">
    <property type="entry name" value="P-loop_NTPase"/>
</dbReference>
<dbReference type="GO" id="GO:0005524">
    <property type="term" value="F:ATP binding"/>
    <property type="evidence" value="ECO:0007669"/>
    <property type="project" value="UniProtKB-KW"/>
</dbReference>
<dbReference type="AlphaFoldDB" id="A0A9Q0RQJ9"/>
<accession>A0A9Q0RQJ9</accession>
<dbReference type="PANTHER" id="PTHR43038">
    <property type="entry name" value="ATP-BINDING CASSETTE, SUB-FAMILY H, MEMBER 1"/>
    <property type="match status" value="1"/>
</dbReference>
<organism evidence="5 6">
    <name type="scientific">Blomia tropicalis</name>
    <name type="common">Mite</name>
    <dbReference type="NCBI Taxonomy" id="40697"/>
    <lineage>
        <taxon>Eukaryota</taxon>
        <taxon>Metazoa</taxon>
        <taxon>Ecdysozoa</taxon>
        <taxon>Arthropoda</taxon>
        <taxon>Chelicerata</taxon>
        <taxon>Arachnida</taxon>
        <taxon>Acari</taxon>
        <taxon>Acariformes</taxon>
        <taxon>Sarcoptiformes</taxon>
        <taxon>Astigmata</taxon>
        <taxon>Glycyphagoidea</taxon>
        <taxon>Echimyopodidae</taxon>
        <taxon>Blomia</taxon>
    </lineage>
</organism>
<keyword evidence="3" id="KW-1133">Transmembrane helix</keyword>
<keyword evidence="3" id="KW-0812">Transmembrane</keyword>